<dbReference type="RefSeq" id="WP_006663722.1">
    <property type="nucleotide sequence ID" value="NZ_AOIP01000007.1"/>
</dbReference>
<dbReference type="GO" id="GO:0005524">
    <property type="term" value="F:ATP binding"/>
    <property type="evidence" value="ECO:0007669"/>
    <property type="project" value="UniProtKB-KW"/>
</dbReference>
<dbReference type="SUPFAM" id="SSF52540">
    <property type="entry name" value="P-loop containing nucleoside triphosphate hydrolases"/>
    <property type="match status" value="1"/>
</dbReference>
<dbReference type="Pfam" id="PF00005">
    <property type="entry name" value="ABC_tran"/>
    <property type="match status" value="1"/>
</dbReference>
<dbReference type="InterPro" id="IPR015854">
    <property type="entry name" value="ABC_transpr_LolD-like"/>
</dbReference>
<keyword evidence="3" id="KW-0067">ATP-binding</keyword>
<dbReference type="PROSITE" id="PS50893">
    <property type="entry name" value="ABC_TRANSPORTER_2"/>
    <property type="match status" value="1"/>
</dbReference>
<comment type="caution">
    <text evidence="5">The sequence shown here is derived from an EMBL/GenBank/DDBJ whole genome shotgun (WGS) entry which is preliminary data.</text>
</comment>
<dbReference type="GO" id="GO:0005886">
    <property type="term" value="C:plasma membrane"/>
    <property type="evidence" value="ECO:0007669"/>
    <property type="project" value="TreeGrafter"/>
</dbReference>
<proteinExistence type="predicted"/>
<sequence>MIHRILGTLASAASQPSDERQPTPAVRLDGVTHEYGATGGRLRAGEQRTVTALRDVSIDVQPGETIGLEGPSGSGKSTILHAVAGLLVPTSGSVELVGTDLTPLSTRKRTHVRRQHVGIVFQHFHLLPSLSARANVALPLVQTGVPKRARRKRATELLTQVRLGDRTTHLPSELSGGERQRVAIARALATDPTVVIADEPTGELDTATGDAVLDLLTDVGRERAVLLASHDESTLAVADRVITLRDGRVVADGQ</sequence>
<evidence type="ECO:0000259" key="4">
    <source>
        <dbReference type="PROSITE" id="PS50893"/>
    </source>
</evidence>
<dbReference type="PATRIC" id="fig|1227491.4.peg.164"/>
<reference evidence="5 6" key="1">
    <citation type="journal article" date="2014" name="PLoS Genet.">
        <title>Phylogenetically driven sequencing of extremely halophilic archaea reveals strategies for static and dynamic osmo-response.</title>
        <authorList>
            <person name="Becker E.A."/>
            <person name="Seitzer P.M."/>
            <person name="Tritt A."/>
            <person name="Larsen D."/>
            <person name="Krusor M."/>
            <person name="Yao A.I."/>
            <person name="Wu D."/>
            <person name="Madern D."/>
            <person name="Eisen J.A."/>
            <person name="Darling A.E."/>
            <person name="Facciotti M.T."/>
        </authorList>
    </citation>
    <scope>NUCLEOTIDE SEQUENCE [LARGE SCALE GENOMIC DNA]</scope>
    <source>
        <strain evidence="5 6">DSM 13077</strain>
    </source>
</reference>
<dbReference type="AlphaFoldDB" id="M0BJF4"/>
<dbReference type="InterPro" id="IPR003593">
    <property type="entry name" value="AAA+_ATPase"/>
</dbReference>
<name>M0BJF4_9EURY</name>
<evidence type="ECO:0000313" key="5">
    <source>
        <dbReference type="EMBL" id="ELZ10438.1"/>
    </source>
</evidence>
<dbReference type="GO" id="GO:0016887">
    <property type="term" value="F:ATP hydrolysis activity"/>
    <property type="evidence" value="ECO:0007669"/>
    <property type="project" value="InterPro"/>
</dbReference>
<gene>
    <name evidence="5" type="ORF">C480_00805</name>
</gene>
<organism evidence="5 6">
    <name type="scientific">Natrialba aegyptia DSM 13077</name>
    <dbReference type="NCBI Taxonomy" id="1227491"/>
    <lineage>
        <taxon>Archaea</taxon>
        <taxon>Methanobacteriati</taxon>
        <taxon>Methanobacteriota</taxon>
        <taxon>Stenosarchaea group</taxon>
        <taxon>Halobacteria</taxon>
        <taxon>Halobacteriales</taxon>
        <taxon>Natrialbaceae</taxon>
        <taxon>Natrialba</taxon>
    </lineage>
</organism>
<protein>
    <submittedName>
        <fullName evidence="5">ABC transporter</fullName>
    </submittedName>
</protein>
<evidence type="ECO:0000313" key="6">
    <source>
        <dbReference type="Proteomes" id="UP000011591"/>
    </source>
</evidence>
<accession>M0BJF4</accession>
<dbReference type="SMART" id="SM00382">
    <property type="entry name" value="AAA"/>
    <property type="match status" value="1"/>
</dbReference>
<dbReference type="Gene3D" id="3.40.50.300">
    <property type="entry name" value="P-loop containing nucleotide triphosphate hydrolases"/>
    <property type="match status" value="1"/>
</dbReference>
<evidence type="ECO:0000256" key="1">
    <source>
        <dbReference type="ARBA" id="ARBA00022448"/>
    </source>
</evidence>
<keyword evidence="6" id="KW-1185">Reference proteome</keyword>
<dbReference type="PANTHER" id="PTHR24220">
    <property type="entry name" value="IMPORT ATP-BINDING PROTEIN"/>
    <property type="match status" value="1"/>
</dbReference>
<keyword evidence="1" id="KW-0813">Transport</keyword>
<dbReference type="EMBL" id="AOIP01000007">
    <property type="protein sequence ID" value="ELZ10438.1"/>
    <property type="molecule type" value="Genomic_DNA"/>
</dbReference>
<dbReference type="InterPro" id="IPR027417">
    <property type="entry name" value="P-loop_NTPase"/>
</dbReference>
<feature type="domain" description="ABC transporter" evidence="4">
    <location>
        <begin position="26"/>
        <end position="254"/>
    </location>
</feature>
<dbReference type="Proteomes" id="UP000011591">
    <property type="component" value="Unassembled WGS sequence"/>
</dbReference>
<dbReference type="GO" id="GO:0022857">
    <property type="term" value="F:transmembrane transporter activity"/>
    <property type="evidence" value="ECO:0007669"/>
    <property type="project" value="TreeGrafter"/>
</dbReference>
<dbReference type="PROSITE" id="PS00211">
    <property type="entry name" value="ABC_TRANSPORTER_1"/>
    <property type="match status" value="1"/>
</dbReference>
<dbReference type="PANTHER" id="PTHR24220:SF685">
    <property type="entry name" value="ABC TRANSPORTER RELATED"/>
    <property type="match status" value="1"/>
</dbReference>
<dbReference type="InterPro" id="IPR017911">
    <property type="entry name" value="MacB-like_ATP-bd"/>
</dbReference>
<evidence type="ECO:0000256" key="3">
    <source>
        <dbReference type="ARBA" id="ARBA00022840"/>
    </source>
</evidence>
<dbReference type="OrthoDB" id="302885at2157"/>
<dbReference type="InterPro" id="IPR003439">
    <property type="entry name" value="ABC_transporter-like_ATP-bd"/>
</dbReference>
<keyword evidence="2" id="KW-0547">Nucleotide-binding</keyword>
<dbReference type="InterPro" id="IPR017871">
    <property type="entry name" value="ABC_transporter-like_CS"/>
</dbReference>
<evidence type="ECO:0000256" key="2">
    <source>
        <dbReference type="ARBA" id="ARBA00022741"/>
    </source>
</evidence>
<dbReference type="CDD" id="cd03255">
    <property type="entry name" value="ABC_MJ0796_LolCDE_FtsE"/>
    <property type="match status" value="1"/>
</dbReference>